<comment type="caution">
    <text evidence="3">The sequence shown here is derived from an EMBL/GenBank/DDBJ whole genome shotgun (WGS) entry which is preliminary data.</text>
</comment>
<sequence length="342" mass="35191">MPMYQVAMAALPQSMTVPGRWQPARVTAAVLCFFALVMVVAGLFLPLYSGELTIDGGTVGGQNSLEMTFNAWSVEYDDPSMNAAPGEALRLGYPLVFAAVGLICAAVACWAAANPGAGRTAGRVAGTVTAVSAAFMVGTVWTIALLVTNAVDSILLLGTLSQGIATDAIYLVGFWFLLFATLLGLVAAVLSLLPSRRPEWVPPQAPVNPFLPTPPYGIPIPPQAAQGLPVVHPMRMAPMAPVDPGQGRVHAVDPLTGQPLPTPAVDQLTVRPGAVDPLTGQPLTQSPPTGVPVQPFSPEPVRGVNGASPAQAAPVVLPEAPPSPPGPAVPASEDPLAEPPRT</sequence>
<protein>
    <submittedName>
        <fullName evidence="3">Uncharacterized protein</fullName>
    </submittedName>
</protein>
<evidence type="ECO:0000313" key="3">
    <source>
        <dbReference type="EMBL" id="TDV45603.1"/>
    </source>
</evidence>
<evidence type="ECO:0000313" key="4">
    <source>
        <dbReference type="Proteomes" id="UP000294927"/>
    </source>
</evidence>
<name>A0A4R7V9I2_9PSEU</name>
<dbReference type="EMBL" id="SOCP01000012">
    <property type="protein sequence ID" value="TDV45603.1"/>
    <property type="molecule type" value="Genomic_DNA"/>
</dbReference>
<organism evidence="3 4">
    <name type="scientific">Actinophytocola oryzae</name>
    <dbReference type="NCBI Taxonomy" id="502181"/>
    <lineage>
        <taxon>Bacteria</taxon>
        <taxon>Bacillati</taxon>
        <taxon>Actinomycetota</taxon>
        <taxon>Actinomycetes</taxon>
        <taxon>Pseudonocardiales</taxon>
        <taxon>Pseudonocardiaceae</taxon>
    </lineage>
</organism>
<feature type="transmembrane region" description="Helical" evidence="2">
    <location>
        <begin position="91"/>
        <end position="112"/>
    </location>
</feature>
<reference evidence="3 4" key="1">
    <citation type="submission" date="2019-03" db="EMBL/GenBank/DDBJ databases">
        <title>Genomic Encyclopedia of Archaeal and Bacterial Type Strains, Phase II (KMG-II): from individual species to whole genera.</title>
        <authorList>
            <person name="Goeker M."/>
        </authorList>
    </citation>
    <scope>NUCLEOTIDE SEQUENCE [LARGE SCALE GENOMIC DNA]</scope>
    <source>
        <strain evidence="3 4">DSM 45499</strain>
    </source>
</reference>
<feature type="compositionally biased region" description="Pro residues" evidence="1">
    <location>
        <begin position="319"/>
        <end position="328"/>
    </location>
</feature>
<evidence type="ECO:0000256" key="1">
    <source>
        <dbReference type="SAM" id="MobiDB-lite"/>
    </source>
</evidence>
<dbReference type="AlphaFoldDB" id="A0A4R7V9I2"/>
<proteinExistence type="predicted"/>
<feature type="region of interest" description="Disordered" evidence="1">
    <location>
        <begin position="272"/>
        <end position="342"/>
    </location>
</feature>
<keyword evidence="2" id="KW-0472">Membrane</keyword>
<accession>A0A4R7V9I2</accession>
<feature type="transmembrane region" description="Helical" evidence="2">
    <location>
        <begin position="168"/>
        <end position="193"/>
    </location>
</feature>
<gene>
    <name evidence="3" type="ORF">CLV71_112275</name>
</gene>
<keyword evidence="2" id="KW-1133">Transmembrane helix</keyword>
<feature type="transmembrane region" description="Helical" evidence="2">
    <location>
        <begin position="28"/>
        <end position="48"/>
    </location>
</feature>
<dbReference type="Proteomes" id="UP000294927">
    <property type="component" value="Unassembled WGS sequence"/>
</dbReference>
<feature type="compositionally biased region" description="Low complexity" evidence="1">
    <location>
        <begin position="309"/>
        <end position="318"/>
    </location>
</feature>
<keyword evidence="4" id="KW-1185">Reference proteome</keyword>
<feature type="transmembrane region" description="Helical" evidence="2">
    <location>
        <begin position="124"/>
        <end position="148"/>
    </location>
</feature>
<evidence type="ECO:0000256" key="2">
    <source>
        <dbReference type="SAM" id="Phobius"/>
    </source>
</evidence>
<keyword evidence="2" id="KW-0812">Transmembrane</keyword>